<dbReference type="InterPro" id="IPR053020">
    <property type="entry name" value="Smr_domain_protein"/>
</dbReference>
<dbReference type="InterPro" id="IPR002625">
    <property type="entry name" value="Smr_dom"/>
</dbReference>
<feature type="domain" description="Smr" evidence="3">
    <location>
        <begin position="552"/>
        <end position="628"/>
    </location>
</feature>
<protein>
    <recommendedName>
        <fullName evidence="3">Smr domain-containing protein</fullName>
    </recommendedName>
</protein>
<evidence type="ECO:0000256" key="1">
    <source>
        <dbReference type="SAM" id="Coils"/>
    </source>
</evidence>
<feature type="compositionally biased region" description="Polar residues" evidence="2">
    <location>
        <begin position="202"/>
        <end position="228"/>
    </location>
</feature>
<dbReference type="Pfam" id="PF01713">
    <property type="entry name" value="Smr"/>
    <property type="match status" value="1"/>
</dbReference>
<dbReference type="InterPro" id="IPR036063">
    <property type="entry name" value="Smr_dom_sf"/>
</dbReference>
<feature type="region of interest" description="Disordered" evidence="2">
    <location>
        <begin position="92"/>
        <end position="382"/>
    </location>
</feature>
<name>A0A4Y7TVN9_COPMI</name>
<sequence>MDITFSLISGLFLRLAANGLKTESLGKVSSAVVGIWEGVVVHQMSSRASSELDHYLAYGVRALIDFMVTRDPRKGFMILVWTALGAFASESITPRGSLGPRATKRERRTRSTRTRQSHTHSRRPVPNPPPPNLPLFPPNLGATPAVSVRKPPSAPSSFLGADSDIALSPIPAPVHPLDLSPTRPPTGEGPSGSKPSLPTPPQSGSSDAYGNSRPTTSPHRLSTVQEVSSAAERTPPPPPPPAPKVETPVKTPAKEPTKEPKSQPPSTNPSGRSSPLPVPNSTMQGFGVSNPFQGNADPFNDSNDDEITHSTPLNAPQIPVPVPNASTGNWKPYAPDPLASPSPWDDDDALDELKTPPQLSSSGDGGTSTVGPIDIGLDDPLRTPLDPNMLSPLFLEEDLSGPGVPLVSVMPGPMPSINQVQALNLAHTPAPSTDATEVPNPFNPTPATEATEMPPHSPAASIISVLSHTEPTAVNRRAENLRREAREAEKEWSELKAKYQTAISEGKTAEGFILKRKMYDAEEKAKELHKKAAKRYFASLNDLNPDQKEGTIDVHGLRPSEAIDRTERALAEAMEHGLTTLRVIVGKGLHSVGGQPVLKNVVKNSMERQKITVKIDEKNAGVLILTVPSP</sequence>
<feature type="compositionally biased region" description="Polar residues" evidence="2">
    <location>
        <begin position="268"/>
        <end position="284"/>
    </location>
</feature>
<feature type="compositionally biased region" description="Basic residues" evidence="2">
    <location>
        <begin position="102"/>
        <end position="123"/>
    </location>
</feature>
<evidence type="ECO:0000256" key="2">
    <source>
        <dbReference type="SAM" id="MobiDB-lite"/>
    </source>
</evidence>
<dbReference type="PANTHER" id="PTHR47417">
    <property type="entry name" value="SMR DOMAIN-CONTAINING PROTEIN YPL199C"/>
    <property type="match status" value="1"/>
</dbReference>
<organism evidence="4 5">
    <name type="scientific">Coprinellus micaceus</name>
    <name type="common">Glistening ink-cap mushroom</name>
    <name type="synonym">Coprinus micaceus</name>
    <dbReference type="NCBI Taxonomy" id="71717"/>
    <lineage>
        <taxon>Eukaryota</taxon>
        <taxon>Fungi</taxon>
        <taxon>Dikarya</taxon>
        <taxon>Basidiomycota</taxon>
        <taxon>Agaricomycotina</taxon>
        <taxon>Agaricomycetes</taxon>
        <taxon>Agaricomycetidae</taxon>
        <taxon>Agaricales</taxon>
        <taxon>Agaricineae</taxon>
        <taxon>Psathyrellaceae</taxon>
        <taxon>Coprinellus</taxon>
    </lineage>
</organism>
<accession>A0A4Y7TVN9</accession>
<proteinExistence type="predicted"/>
<dbReference type="STRING" id="71717.A0A4Y7TVN9"/>
<comment type="caution">
    <text evidence="4">The sequence shown here is derived from an EMBL/GenBank/DDBJ whole genome shotgun (WGS) entry which is preliminary data.</text>
</comment>
<keyword evidence="5" id="KW-1185">Reference proteome</keyword>
<dbReference type="Proteomes" id="UP000298030">
    <property type="component" value="Unassembled WGS sequence"/>
</dbReference>
<feature type="compositionally biased region" description="Pro residues" evidence="2">
    <location>
        <begin position="234"/>
        <end position="243"/>
    </location>
</feature>
<dbReference type="OrthoDB" id="3231855at2759"/>
<dbReference type="PANTHER" id="PTHR47417:SF1">
    <property type="entry name" value="SMR DOMAIN-CONTAINING PROTEIN YPL199C"/>
    <property type="match status" value="1"/>
</dbReference>
<dbReference type="SUPFAM" id="SSF160443">
    <property type="entry name" value="SMR domain-like"/>
    <property type="match status" value="1"/>
</dbReference>
<dbReference type="SMART" id="SM00463">
    <property type="entry name" value="SMR"/>
    <property type="match status" value="1"/>
</dbReference>
<feature type="compositionally biased region" description="Basic and acidic residues" evidence="2">
    <location>
        <begin position="252"/>
        <end position="261"/>
    </location>
</feature>
<evidence type="ECO:0000313" key="5">
    <source>
        <dbReference type="Proteomes" id="UP000298030"/>
    </source>
</evidence>
<feature type="compositionally biased region" description="Pro residues" evidence="2">
    <location>
        <begin position="125"/>
        <end position="137"/>
    </location>
</feature>
<evidence type="ECO:0000313" key="4">
    <source>
        <dbReference type="EMBL" id="TEB38246.1"/>
    </source>
</evidence>
<dbReference type="AlphaFoldDB" id="A0A4Y7TVN9"/>
<dbReference type="Gene3D" id="3.30.1370.110">
    <property type="match status" value="1"/>
</dbReference>
<keyword evidence="1" id="KW-0175">Coiled coil</keyword>
<feature type="coiled-coil region" evidence="1">
    <location>
        <begin position="475"/>
        <end position="505"/>
    </location>
</feature>
<gene>
    <name evidence="4" type="ORF">FA13DRAFT_1725888</name>
</gene>
<dbReference type="EMBL" id="QPFP01000003">
    <property type="protein sequence ID" value="TEB38246.1"/>
    <property type="molecule type" value="Genomic_DNA"/>
</dbReference>
<evidence type="ECO:0000259" key="3">
    <source>
        <dbReference type="PROSITE" id="PS50828"/>
    </source>
</evidence>
<reference evidence="4 5" key="1">
    <citation type="journal article" date="2019" name="Nat. Ecol. Evol.">
        <title>Megaphylogeny resolves global patterns of mushroom evolution.</title>
        <authorList>
            <person name="Varga T."/>
            <person name="Krizsan K."/>
            <person name="Foldi C."/>
            <person name="Dima B."/>
            <person name="Sanchez-Garcia M."/>
            <person name="Sanchez-Ramirez S."/>
            <person name="Szollosi G.J."/>
            <person name="Szarkandi J.G."/>
            <person name="Papp V."/>
            <person name="Albert L."/>
            <person name="Andreopoulos W."/>
            <person name="Angelini C."/>
            <person name="Antonin V."/>
            <person name="Barry K.W."/>
            <person name="Bougher N.L."/>
            <person name="Buchanan P."/>
            <person name="Buyck B."/>
            <person name="Bense V."/>
            <person name="Catcheside P."/>
            <person name="Chovatia M."/>
            <person name="Cooper J."/>
            <person name="Damon W."/>
            <person name="Desjardin D."/>
            <person name="Finy P."/>
            <person name="Geml J."/>
            <person name="Haridas S."/>
            <person name="Hughes K."/>
            <person name="Justo A."/>
            <person name="Karasinski D."/>
            <person name="Kautmanova I."/>
            <person name="Kiss B."/>
            <person name="Kocsube S."/>
            <person name="Kotiranta H."/>
            <person name="LaButti K.M."/>
            <person name="Lechner B.E."/>
            <person name="Liimatainen K."/>
            <person name="Lipzen A."/>
            <person name="Lukacs Z."/>
            <person name="Mihaltcheva S."/>
            <person name="Morgado L.N."/>
            <person name="Niskanen T."/>
            <person name="Noordeloos M.E."/>
            <person name="Ohm R.A."/>
            <person name="Ortiz-Santana B."/>
            <person name="Ovrebo C."/>
            <person name="Racz N."/>
            <person name="Riley R."/>
            <person name="Savchenko A."/>
            <person name="Shiryaev A."/>
            <person name="Soop K."/>
            <person name="Spirin V."/>
            <person name="Szebenyi C."/>
            <person name="Tomsovsky M."/>
            <person name="Tulloss R.E."/>
            <person name="Uehling J."/>
            <person name="Grigoriev I.V."/>
            <person name="Vagvolgyi C."/>
            <person name="Papp T."/>
            <person name="Martin F.M."/>
            <person name="Miettinen O."/>
            <person name="Hibbett D.S."/>
            <person name="Nagy L.G."/>
        </authorList>
    </citation>
    <scope>NUCLEOTIDE SEQUENCE [LARGE SCALE GENOMIC DNA]</scope>
    <source>
        <strain evidence="4 5">FP101781</strain>
    </source>
</reference>
<dbReference type="PROSITE" id="PS50828">
    <property type="entry name" value="SMR"/>
    <property type="match status" value="1"/>
</dbReference>